<keyword evidence="3" id="KW-1185">Reference proteome</keyword>
<reference evidence="2" key="1">
    <citation type="journal article" date="2020" name="Stud. Mycol.">
        <title>101 Dothideomycetes genomes: a test case for predicting lifestyles and emergence of pathogens.</title>
        <authorList>
            <person name="Haridas S."/>
            <person name="Albert R."/>
            <person name="Binder M."/>
            <person name="Bloem J."/>
            <person name="Labutti K."/>
            <person name="Salamov A."/>
            <person name="Andreopoulos B."/>
            <person name="Baker S."/>
            <person name="Barry K."/>
            <person name="Bills G."/>
            <person name="Bluhm B."/>
            <person name="Cannon C."/>
            <person name="Castanera R."/>
            <person name="Culley D."/>
            <person name="Daum C."/>
            <person name="Ezra D."/>
            <person name="Gonzalez J."/>
            <person name="Henrissat B."/>
            <person name="Kuo A."/>
            <person name="Liang C."/>
            <person name="Lipzen A."/>
            <person name="Lutzoni F."/>
            <person name="Magnuson J."/>
            <person name="Mondo S."/>
            <person name="Nolan M."/>
            <person name="Ohm R."/>
            <person name="Pangilinan J."/>
            <person name="Park H.-J."/>
            <person name="Ramirez L."/>
            <person name="Alfaro M."/>
            <person name="Sun H."/>
            <person name="Tritt A."/>
            <person name="Yoshinaga Y."/>
            <person name="Zwiers L.-H."/>
            <person name="Turgeon B."/>
            <person name="Goodwin S."/>
            <person name="Spatafora J."/>
            <person name="Crous P."/>
            <person name="Grigoriev I."/>
        </authorList>
    </citation>
    <scope>NUCLEOTIDE SEQUENCE</scope>
    <source>
        <strain evidence="2">CBS 110217</strain>
    </source>
</reference>
<evidence type="ECO:0000313" key="3">
    <source>
        <dbReference type="Proteomes" id="UP000799777"/>
    </source>
</evidence>
<dbReference type="AlphaFoldDB" id="A0A9P4LH36"/>
<feature type="compositionally biased region" description="Basic and acidic residues" evidence="1">
    <location>
        <begin position="456"/>
        <end position="475"/>
    </location>
</feature>
<dbReference type="Proteomes" id="UP000799777">
    <property type="component" value="Unassembled WGS sequence"/>
</dbReference>
<comment type="caution">
    <text evidence="2">The sequence shown here is derived from an EMBL/GenBank/DDBJ whole genome shotgun (WGS) entry which is preliminary data.</text>
</comment>
<protein>
    <submittedName>
        <fullName evidence="2">Uncharacterized protein</fullName>
    </submittedName>
</protein>
<feature type="region of interest" description="Disordered" evidence="1">
    <location>
        <begin position="153"/>
        <end position="173"/>
    </location>
</feature>
<proteinExistence type="predicted"/>
<evidence type="ECO:0000256" key="1">
    <source>
        <dbReference type="SAM" id="MobiDB-lite"/>
    </source>
</evidence>
<evidence type="ECO:0000313" key="2">
    <source>
        <dbReference type="EMBL" id="KAF2024825.1"/>
    </source>
</evidence>
<dbReference type="OrthoDB" id="3644322at2759"/>
<feature type="compositionally biased region" description="Basic and acidic residues" evidence="1">
    <location>
        <begin position="440"/>
        <end position="449"/>
    </location>
</feature>
<dbReference type="EMBL" id="ML978283">
    <property type="protein sequence ID" value="KAF2024825.1"/>
    <property type="molecule type" value="Genomic_DNA"/>
</dbReference>
<organism evidence="2 3">
    <name type="scientific">Setomelanomma holmii</name>
    <dbReference type="NCBI Taxonomy" id="210430"/>
    <lineage>
        <taxon>Eukaryota</taxon>
        <taxon>Fungi</taxon>
        <taxon>Dikarya</taxon>
        <taxon>Ascomycota</taxon>
        <taxon>Pezizomycotina</taxon>
        <taxon>Dothideomycetes</taxon>
        <taxon>Pleosporomycetidae</taxon>
        <taxon>Pleosporales</taxon>
        <taxon>Pleosporineae</taxon>
        <taxon>Phaeosphaeriaceae</taxon>
        <taxon>Setomelanomma</taxon>
    </lineage>
</organism>
<sequence length="634" mass="71314">MEEPIATSQEDHIRSGASRFPALNQVSLVFLENMKIRFGEQSYEAAKIHDILGQFASGEISKRHTISTILNIISGHDNLRHDLFAILNHDDARWTPRDFDLSPKSVPQFLQLTHEPQMCLPSISVPWESNRPSRSSFRSLTSAVYNAYANPDEAEVGQGTTDTQSEHDHQQPTPQITLPWPGQAAYANSSILGHVASPDDGSLHDDPWHPNTHYDPMLNQPNTESFSVWEPERSRYLQSWREVEYGNPGAENRHLMVPQRGDMPLDDGSPPSTAVLECHFSNGSHENHSRRTTLSPFVHQEQALTRTLQPLKHEPELREGYEPAMSLEMLPPAMNYEQREASPCSNTVATQRFSSQLGGLEDVQSEVSATDTRPFKRLKATTTAARSRAEGSGEFIHGLCGKRFKSRSKVKKHHWGNKKDDLDTTTGCWAKHKKPNIRWDDHPSCREAPKVGAARRTSDVRTSKHTESRLSSAEHKALTVPAMIPSRERLHSHRILHDEVPRELPKRTADSPHTSLQYPGSTLSQYHSHHLPGRRSFESLLSAVNMVSEMEAPVPQGRNDSLVAQLDAQAAAVDYESHYRPGWTFESIVPCNERVYDPPKPDSGPAYTSREHMLLPAPYMSEGNFHPGQINRYG</sequence>
<name>A0A9P4LH36_9PLEO</name>
<accession>A0A9P4LH36</accession>
<gene>
    <name evidence="2" type="ORF">EK21DRAFT_117400</name>
</gene>
<feature type="region of interest" description="Disordered" evidence="1">
    <location>
        <begin position="440"/>
        <end position="475"/>
    </location>
</feature>